<name>A0A6A8LPN7_BACVE</name>
<feature type="domain" description="N-acetyltransferase" evidence="1">
    <location>
        <begin position="27"/>
        <end position="157"/>
    </location>
</feature>
<evidence type="ECO:0000259" key="1">
    <source>
        <dbReference type="PROSITE" id="PS51186"/>
    </source>
</evidence>
<evidence type="ECO:0000313" key="2">
    <source>
        <dbReference type="EMBL" id="MSE04140.1"/>
    </source>
</evidence>
<dbReference type="SUPFAM" id="SSF55729">
    <property type="entry name" value="Acyl-CoA N-acyltransferases (Nat)"/>
    <property type="match status" value="1"/>
</dbReference>
<comment type="caution">
    <text evidence="2">The sequence shown here is derived from an EMBL/GenBank/DDBJ whole genome shotgun (WGS) entry which is preliminary data.</text>
</comment>
<gene>
    <name evidence="2" type="ORF">GKC39_19040</name>
</gene>
<dbReference type="EMBL" id="WKKV01000016">
    <property type="protein sequence ID" value="MSE04140.1"/>
    <property type="molecule type" value="Genomic_DNA"/>
</dbReference>
<organism evidence="2">
    <name type="scientific">Bacillus velezensis</name>
    <dbReference type="NCBI Taxonomy" id="492670"/>
    <lineage>
        <taxon>Bacteria</taxon>
        <taxon>Bacillati</taxon>
        <taxon>Bacillota</taxon>
        <taxon>Bacilli</taxon>
        <taxon>Bacillales</taxon>
        <taxon>Bacillaceae</taxon>
        <taxon>Bacillus</taxon>
        <taxon>Bacillus amyloliquefaciens group</taxon>
    </lineage>
</organism>
<dbReference type="AlphaFoldDB" id="A0A6A8LPN7"/>
<dbReference type="Pfam" id="PF00583">
    <property type="entry name" value="Acetyltransf_1"/>
    <property type="match status" value="1"/>
</dbReference>
<dbReference type="CDD" id="cd04301">
    <property type="entry name" value="NAT_SF"/>
    <property type="match status" value="1"/>
</dbReference>
<protein>
    <submittedName>
        <fullName evidence="2">GNAT family N-acetyltransferase</fullName>
    </submittedName>
</protein>
<dbReference type="RefSeq" id="WP_154303300.1">
    <property type="nucleotide sequence ID" value="NZ_CP064845.1"/>
</dbReference>
<dbReference type="InterPro" id="IPR016181">
    <property type="entry name" value="Acyl_CoA_acyltransferase"/>
</dbReference>
<dbReference type="PROSITE" id="PS51186">
    <property type="entry name" value="GNAT"/>
    <property type="match status" value="1"/>
</dbReference>
<dbReference type="PANTHER" id="PTHR43259:SF1">
    <property type="entry name" value="N-ACETYLTRANSFERASE DOMAIN-CONTAINING PROTEIN"/>
    <property type="match status" value="1"/>
</dbReference>
<sequence length="157" mass="17825">MAITLQPMTGQEFQSYLAHSTKHYAEEKVKAGTWLPDEAPELAELAFEDLLPDGLETADHYLWTLTLDGKENAGWLWLHGDPDHPQQDAFIYDFGLHPPFRGKGYAKEALARLEDKAKDLGVRKISLHVFAHNETARKLYEKTGFLETDVIMSKKLS</sequence>
<dbReference type="GO" id="GO:0016747">
    <property type="term" value="F:acyltransferase activity, transferring groups other than amino-acyl groups"/>
    <property type="evidence" value="ECO:0007669"/>
    <property type="project" value="InterPro"/>
</dbReference>
<reference evidence="2" key="1">
    <citation type="submission" date="2019-11" db="EMBL/GenBank/DDBJ databases">
        <title>Draft Genome Sequence of Plant Growth-Promoting Rhizosphere-Associated Bacteria.</title>
        <authorList>
            <person name="Vasilyev I.Y."/>
            <person name="Radchenko V."/>
            <person name="Ilnitskaya E.V."/>
        </authorList>
    </citation>
    <scope>NUCLEOTIDE SEQUENCE</scope>
    <source>
        <strain evidence="2">VRA_517_n</strain>
    </source>
</reference>
<dbReference type="Gene3D" id="3.40.630.30">
    <property type="match status" value="1"/>
</dbReference>
<dbReference type="PANTHER" id="PTHR43259">
    <property type="entry name" value="SPT10P"/>
    <property type="match status" value="1"/>
</dbReference>
<dbReference type="InterPro" id="IPR052829">
    <property type="entry name" value="N-acetyltransferase_domain"/>
</dbReference>
<proteinExistence type="predicted"/>
<dbReference type="InterPro" id="IPR000182">
    <property type="entry name" value="GNAT_dom"/>
</dbReference>
<accession>A0A6A8LPN7</accession>
<keyword evidence="2" id="KW-0808">Transferase</keyword>